<evidence type="ECO:0000313" key="2">
    <source>
        <dbReference type="EMBL" id="KAG5855055.1"/>
    </source>
</evidence>
<feature type="compositionally biased region" description="Polar residues" evidence="1">
    <location>
        <begin position="32"/>
        <end position="47"/>
    </location>
</feature>
<comment type="caution">
    <text evidence="2">The sequence shown here is derived from an EMBL/GenBank/DDBJ whole genome shotgun (WGS) entry which is preliminary data.</text>
</comment>
<evidence type="ECO:0000313" key="3">
    <source>
        <dbReference type="Proteomes" id="UP001044222"/>
    </source>
</evidence>
<evidence type="ECO:0000256" key="1">
    <source>
        <dbReference type="SAM" id="MobiDB-lite"/>
    </source>
</evidence>
<gene>
    <name evidence="2" type="ORF">ANANG_G00044850</name>
</gene>
<feature type="compositionally biased region" description="Basic and acidic residues" evidence="1">
    <location>
        <begin position="75"/>
        <end position="108"/>
    </location>
</feature>
<protein>
    <submittedName>
        <fullName evidence="2">Uncharacterized protein</fullName>
    </submittedName>
</protein>
<dbReference type="EMBL" id="JAFIRN010000002">
    <property type="protein sequence ID" value="KAG5855055.1"/>
    <property type="molecule type" value="Genomic_DNA"/>
</dbReference>
<reference evidence="2" key="1">
    <citation type="submission" date="2021-01" db="EMBL/GenBank/DDBJ databases">
        <title>A chromosome-scale assembly of European eel, Anguilla anguilla.</title>
        <authorList>
            <person name="Henkel C."/>
            <person name="Jong-Raadsen S.A."/>
            <person name="Dufour S."/>
            <person name="Weltzien F.-A."/>
            <person name="Palstra A.P."/>
            <person name="Pelster B."/>
            <person name="Spaink H.P."/>
            <person name="Van Den Thillart G.E."/>
            <person name="Jansen H."/>
            <person name="Zahm M."/>
            <person name="Klopp C."/>
            <person name="Cedric C."/>
            <person name="Louis A."/>
            <person name="Berthelot C."/>
            <person name="Parey E."/>
            <person name="Roest Crollius H."/>
            <person name="Montfort J."/>
            <person name="Robinson-Rechavi M."/>
            <person name="Bucao C."/>
            <person name="Bouchez O."/>
            <person name="Gislard M."/>
            <person name="Lluch J."/>
            <person name="Milhes M."/>
            <person name="Lampietro C."/>
            <person name="Lopez Roques C."/>
            <person name="Donnadieu C."/>
            <person name="Braasch I."/>
            <person name="Desvignes T."/>
            <person name="Postlethwait J."/>
            <person name="Bobe J."/>
            <person name="Guiguen Y."/>
            <person name="Dirks R."/>
        </authorList>
    </citation>
    <scope>NUCLEOTIDE SEQUENCE</scope>
    <source>
        <strain evidence="2">Tag_6206</strain>
        <tissue evidence="2">Liver</tissue>
    </source>
</reference>
<proteinExistence type="predicted"/>
<organism evidence="2 3">
    <name type="scientific">Anguilla anguilla</name>
    <name type="common">European freshwater eel</name>
    <name type="synonym">Muraena anguilla</name>
    <dbReference type="NCBI Taxonomy" id="7936"/>
    <lineage>
        <taxon>Eukaryota</taxon>
        <taxon>Metazoa</taxon>
        <taxon>Chordata</taxon>
        <taxon>Craniata</taxon>
        <taxon>Vertebrata</taxon>
        <taxon>Euteleostomi</taxon>
        <taxon>Actinopterygii</taxon>
        <taxon>Neopterygii</taxon>
        <taxon>Teleostei</taxon>
        <taxon>Anguilliformes</taxon>
        <taxon>Anguillidae</taxon>
        <taxon>Anguilla</taxon>
    </lineage>
</organism>
<dbReference type="Proteomes" id="UP001044222">
    <property type="component" value="Unassembled WGS sequence"/>
</dbReference>
<dbReference type="AlphaFoldDB" id="A0A9D3MXC2"/>
<sequence length="154" mass="17751">MNFTPESMNSSADDPIVLLVEAQPNPPDQVIPNMNLQDGEQPQASSTAEKERKVRKRCRIFQKEKAKLRKKMPKLKRELPTTKKTSEKLRKSIERLRKGKKTVNERNKPRGPKKLSLVRKEEVVKFLCLDENSRVPSGKKDTITKNKNNNRGEC</sequence>
<accession>A0A9D3MXC2</accession>
<feature type="compositionally biased region" description="Basic and acidic residues" evidence="1">
    <location>
        <begin position="138"/>
        <end position="154"/>
    </location>
</feature>
<name>A0A9D3MXC2_ANGAN</name>
<keyword evidence="3" id="KW-1185">Reference proteome</keyword>
<feature type="region of interest" description="Disordered" evidence="1">
    <location>
        <begin position="133"/>
        <end position="154"/>
    </location>
</feature>
<feature type="region of interest" description="Disordered" evidence="1">
    <location>
        <begin position="22"/>
        <end position="115"/>
    </location>
</feature>
<feature type="compositionally biased region" description="Basic residues" evidence="1">
    <location>
        <begin position="53"/>
        <end position="74"/>
    </location>
</feature>